<feature type="region of interest" description="Disordered" evidence="1">
    <location>
        <begin position="83"/>
        <end position="103"/>
    </location>
</feature>
<sequence length="375" mass="40663">MDETLYVGTRKGLFTLRREGEHWSAVSSTPEFRGEPVSMVLQDPRDDVLYVALNLGHFGVKLWRRTPGDTEWTACAAPAFPAVGNDDAGSGEGGEGGGVADSDAPSVEQIWCLEASGADAPGELWAGTIPGGLFRSHDRGDTWTLVDTLWNLPERSEWMGGGYDHPGIHSICIDPRTSAHVTIGVSTGGVWTTRDSGATWRLAAAGMEADYMPPERRLDPNVQDVHRLVQCAGAPDAFWAQHHNGIFRTVDGGNHWRRIQAQPSSFGFAVAVHPDDPDLAWFVPAVKDECRMPVDGRLIVNRTRDGGETFTALTDGLPAEPAFDLIYRHGLSIDSGGRRLAMGSTTGGLWTSPDGGDHWHCVSAHFPPIYVVRFA</sequence>
<dbReference type="RefSeq" id="WP_150699293.1">
    <property type="nucleotide sequence ID" value="NZ_CABPRZ010000025.1"/>
</dbReference>
<feature type="compositionally biased region" description="Gly residues" evidence="1">
    <location>
        <begin position="90"/>
        <end position="99"/>
    </location>
</feature>
<keyword evidence="2" id="KW-0378">Hydrolase</keyword>
<dbReference type="EMBL" id="CABPRZ010000025">
    <property type="protein sequence ID" value="VVE49698.1"/>
    <property type="molecule type" value="Genomic_DNA"/>
</dbReference>
<protein>
    <submittedName>
        <fullName evidence="2">Glycosyl hydrolase</fullName>
    </submittedName>
</protein>
<dbReference type="Proteomes" id="UP000414233">
    <property type="component" value="Unassembled WGS sequence"/>
</dbReference>
<evidence type="ECO:0000313" key="3">
    <source>
        <dbReference type="Proteomes" id="UP000414233"/>
    </source>
</evidence>
<dbReference type="InterPro" id="IPR052025">
    <property type="entry name" value="Xyloglucanase_GH74"/>
</dbReference>
<name>A0A5E4YMZ1_9BURK</name>
<dbReference type="Gene3D" id="2.130.10.10">
    <property type="entry name" value="YVTN repeat-like/Quinoprotein amine dehydrogenase"/>
    <property type="match status" value="1"/>
</dbReference>
<dbReference type="GO" id="GO:0010411">
    <property type="term" value="P:xyloglucan metabolic process"/>
    <property type="evidence" value="ECO:0007669"/>
    <property type="project" value="TreeGrafter"/>
</dbReference>
<evidence type="ECO:0000256" key="1">
    <source>
        <dbReference type="SAM" id="MobiDB-lite"/>
    </source>
</evidence>
<dbReference type="PANTHER" id="PTHR43739:SF5">
    <property type="entry name" value="EXO-ALPHA-SIALIDASE"/>
    <property type="match status" value="1"/>
</dbReference>
<evidence type="ECO:0000313" key="2">
    <source>
        <dbReference type="EMBL" id="VVE49698.1"/>
    </source>
</evidence>
<dbReference type="SUPFAM" id="SSF110296">
    <property type="entry name" value="Oligoxyloglucan reducing end-specific cellobiohydrolase"/>
    <property type="match status" value="1"/>
</dbReference>
<accession>A0A5E4YMZ1</accession>
<organism evidence="2 3">
    <name type="scientific">Pandoraea terrae</name>
    <dbReference type="NCBI Taxonomy" id="1537710"/>
    <lineage>
        <taxon>Bacteria</taxon>
        <taxon>Pseudomonadati</taxon>
        <taxon>Pseudomonadota</taxon>
        <taxon>Betaproteobacteria</taxon>
        <taxon>Burkholderiales</taxon>
        <taxon>Burkholderiaceae</taxon>
        <taxon>Pandoraea</taxon>
    </lineage>
</organism>
<reference evidence="2 3" key="1">
    <citation type="submission" date="2019-08" db="EMBL/GenBank/DDBJ databases">
        <authorList>
            <person name="Peeters C."/>
        </authorList>
    </citation>
    <scope>NUCLEOTIDE SEQUENCE [LARGE SCALE GENOMIC DNA]</scope>
    <source>
        <strain evidence="2 3">LMG 30175</strain>
    </source>
</reference>
<dbReference type="InterPro" id="IPR015943">
    <property type="entry name" value="WD40/YVTN_repeat-like_dom_sf"/>
</dbReference>
<proteinExistence type="predicted"/>
<dbReference type="AlphaFoldDB" id="A0A5E4YMZ1"/>
<gene>
    <name evidence="2" type="ORF">PTE30175_04514</name>
</gene>
<dbReference type="OrthoDB" id="9764804at2"/>
<keyword evidence="3" id="KW-1185">Reference proteome</keyword>
<dbReference type="GO" id="GO:0016787">
    <property type="term" value="F:hydrolase activity"/>
    <property type="evidence" value="ECO:0007669"/>
    <property type="project" value="UniProtKB-KW"/>
</dbReference>
<dbReference type="PANTHER" id="PTHR43739">
    <property type="entry name" value="XYLOGLUCANASE (EUROFUNG)"/>
    <property type="match status" value="1"/>
</dbReference>